<reference evidence="2" key="1">
    <citation type="journal article" date="2022" name="Nat. Commun.">
        <title>Chromosome evolution and the genetic basis of agronomically important traits in greater yam.</title>
        <authorList>
            <person name="Bredeson J.V."/>
            <person name="Lyons J.B."/>
            <person name="Oniyinde I.O."/>
            <person name="Okereke N.R."/>
            <person name="Kolade O."/>
            <person name="Nnabue I."/>
            <person name="Nwadili C.O."/>
            <person name="Hribova E."/>
            <person name="Parker M."/>
            <person name="Nwogha J."/>
            <person name="Shu S."/>
            <person name="Carlson J."/>
            <person name="Kariba R."/>
            <person name="Muthemba S."/>
            <person name="Knop K."/>
            <person name="Barton G.J."/>
            <person name="Sherwood A.V."/>
            <person name="Lopez-Montes A."/>
            <person name="Asiedu R."/>
            <person name="Jamnadass R."/>
            <person name="Muchugi A."/>
            <person name="Goodstein D."/>
            <person name="Egesi C.N."/>
            <person name="Featherston J."/>
            <person name="Asfaw A."/>
            <person name="Simpson G.G."/>
            <person name="Dolezel J."/>
            <person name="Hendre P.S."/>
            <person name="Van Deynze A."/>
            <person name="Kumar P.L."/>
            <person name="Obidiegwu J.E."/>
            <person name="Bhattacharjee R."/>
            <person name="Rokhsar D.S."/>
        </authorList>
    </citation>
    <scope>NUCLEOTIDE SEQUENCE [LARGE SCALE GENOMIC DNA]</scope>
    <source>
        <strain evidence="2">cv. TDa95/00328</strain>
    </source>
</reference>
<dbReference type="EMBL" id="CM037028">
    <property type="protein sequence ID" value="KAH7655661.1"/>
    <property type="molecule type" value="Genomic_DNA"/>
</dbReference>
<name>A0ACB7U5W2_DIOAL</name>
<proteinExistence type="predicted"/>
<organism evidence="1 2">
    <name type="scientific">Dioscorea alata</name>
    <name type="common">Purple yam</name>
    <dbReference type="NCBI Taxonomy" id="55571"/>
    <lineage>
        <taxon>Eukaryota</taxon>
        <taxon>Viridiplantae</taxon>
        <taxon>Streptophyta</taxon>
        <taxon>Embryophyta</taxon>
        <taxon>Tracheophyta</taxon>
        <taxon>Spermatophyta</taxon>
        <taxon>Magnoliopsida</taxon>
        <taxon>Liliopsida</taxon>
        <taxon>Dioscoreales</taxon>
        <taxon>Dioscoreaceae</taxon>
        <taxon>Dioscorea</taxon>
    </lineage>
</organism>
<protein>
    <submittedName>
        <fullName evidence="1">Beta-transducin family (WD-40 repeat) protein</fullName>
    </submittedName>
</protein>
<comment type="caution">
    <text evidence="1">The sequence shown here is derived from an EMBL/GenBank/DDBJ whole genome shotgun (WGS) entry which is preliminary data.</text>
</comment>
<accession>A0ACB7U5W2</accession>
<evidence type="ECO:0000313" key="1">
    <source>
        <dbReference type="EMBL" id="KAH7655661.1"/>
    </source>
</evidence>
<keyword evidence="2" id="KW-1185">Reference proteome</keyword>
<sequence length="538" mass="60406">MESDPNWSRIELGKPKEVSARLISFPNADVRGKLTSDQLNVLISQYLLEEGFKHTAFAFDDEAEIENTPIDKSKIDKDALPSFVHKGLQYTQLEANMHATNDDSCIECYRLEPLDIITNSVHGLSKIIKKRKDKGKGKCIDYGVSNQEQESKQQEKNIDVHGGPQLMDHTPNSPPVTHQVSDSDVYLLDGHSLEVSACSWSPTDSLLAVGSTDSMAMIWKISNELSTIYNSNPDVQYLIRPDAIDNVLAGFNTLAWNGEGELLATGSLDGMVIIWSKNGDLKKRLGNQRAVIFFIGWNSKGDFLLTGSRRDRIVVWDTNTWEYIQEVAFHSEQLLAVTWRNDTSFAACLKDKRICVYNIGEPKPIKTFSGYQDDLHGIKCNPTGSLLASYSHGMTIKIWALDQDERLHDLMHNEIVHTVRWSPTGPCSKNPNKPYCVLASGSKDKTVKVWDCFHGQLLYCFNGHRAAVVELEFRPDGEYLASASDDKWLLIWKIRDGKIMKFHNSCDTSIYNLSWDKEGNLITAGSDCGTLCVVDVTF</sequence>
<gene>
    <name evidence="1" type="ORF">IHE45_18G026600</name>
</gene>
<evidence type="ECO:0000313" key="2">
    <source>
        <dbReference type="Proteomes" id="UP000827976"/>
    </source>
</evidence>
<dbReference type="Proteomes" id="UP000827976">
    <property type="component" value="Chromosome 18"/>
</dbReference>